<dbReference type="Proteomes" id="UP000000589">
    <property type="component" value="Chromosome 5"/>
</dbReference>
<organism evidence="2 4">
    <name type="scientific">Mus musculus</name>
    <name type="common">Mouse</name>
    <dbReference type="NCBI Taxonomy" id="10090"/>
    <lineage>
        <taxon>Eukaryota</taxon>
        <taxon>Metazoa</taxon>
        <taxon>Chordata</taxon>
        <taxon>Craniata</taxon>
        <taxon>Vertebrata</taxon>
        <taxon>Euteleostomi</taxon>
        <taxon>Mammalia</taxon>
        <taxon>Eutheria</taxon>
        <taxon>Euarchontoglires</taxon>
        <taxon>Glires</taxon>
        <taxon>Rodentia</taxon>
        <taxon>Myomorpha</taxon>
        <taxon>Muroidea</taxon>
        <taxon>Muridae</taxon>
        <taxon>Murinae</taxon>
        <taxon>Mus</taxon>
        <taxon>Mus</taxon>
    </lineage>
</organism>
<evidence type="ECO:0000313" key="4">
    <source>
        <dbReference type="Proteomes" id="UP000000589"/>
    </source>
</evidence>
<dbReference type="VEuPathDB" id="HostDB:ENSMUSG00000005907"/>
<dbReference type="FunFam" id="2.40.40.20:FF:000016">
    <property type="entry name" value="peroxisome biogenesis factor 1"/>
    <property type="match status" value="1"/>
</dbReference>
<sequence length="143" mass="15442">MWSSDRLAGAGSGGAVVTVAFTNARDCFLHLPRRLVAQLHLLQNQAIEVASDHQPTYLSWVEGRHFNDQSENVAEINRQVGQKLGLSSGDQVFLRPCSHVVSCQQVEVEPLSAVSAPFPCVCSRNPHVSMCPAPSASQSGTEM</sequence>
<reference evidence="2" key="5">
    <citation type="submission" date="2025-09" db="UniProtKB">
        <authorList>
            <consortium name="Ensembl"/>
        </authorList>
    </citation>
    <scope>IDENTIFICATION</scope>
    <source>
        <strain evidence="2">C57BL/6J</strain>
    </source>
</reference>
<proteinExistence type="evidence at protein level"/>
<evidence type="ECO:0000259" key="1">
    <source>
        <dbReference type="Pfam" id="PF09263"/>
    </source>
</evidence>
<dbReference type="AlphaFoldDB" id="A0A0G2JE39"/>
<dbReference type="AGR" id="MGI:1918632"/>
<dbReference type="SUPFAM" id="SSF50692">
    <property type="entry name" value="ADC-like"/>
    <property type="match status" value="1"/>
</dbReference>
<dbReference type="SMR" id="A0A0G2JE39"/>
<gene>
    <name evidence="2 3" type="primary">Pex1</name>
</gene>
<accession>A0A0G2JE39</accession>
<evidence type="ECO:0007829" key="5">
    <source>
        <dbReference type="PeptideAtlas" id="A0A0G2JE39"/>
    </source>
</evidence>
<reference evidence="7" key="2">
    <citation type="journal article" date="2010" name="Cell">
        <title>A tissue-specific atlas of mouse protein phosphorylation and expression.</title>
        <authorList>
            <person name="Huttlin E.L."/>
            <person name="Jedrychowski M.P."/>
            <person name="Elias J.E."/>
            <person name="Goswami T."/>
            <person name="Rad R."/>
            <person name="Beausoleil S.A."/>
            <person name="Villen J."/>
            <person name="Haas W."/>
            <person name="Sowa M.E."/>
            <person name="Gygi S.P."/>
        </authorList>
    </citation>
    <scope>IDENTIFICATION BY MASS SPECTROMETRY [LARGE SCALE ANALYSIS]</scope>
</reference>
<dbReference type="Ensembl" id="ENSMUST00000195894.2">
    <property type="protein sequence ID" value="ENSMUSP00000142620.2"/>
    <property type="gene ID" value="ENSMUSG00000005907.15"/>
</dbReference>
<reference evidence="2" key="4">
    <citation type="submission" date="2025-08" db="UniProtKB">
        <authorList>
            <consortium name="Ensembl"/>
        </authorList>
    </citation>
    <scope>IDENTIFICATION</scope>
    <source>
        <strain evidence="2">C57BL/6J</strain>
    </source>
</reference>
<keyword evidence="4" id="KW-1185">Reference proteome</keyword>
<keyword evidence="5 6" id="KW-1267">Proteomics identification</keyword>
<protein>
    <submittedName>
        <fullName evidence="2">Peroxisomal biogenesis factor 1</fullName>
    </submittedName>
</protein>
<evidence type="ECO:0007829" key="7">
    <source>
        <dbReference type="PubMed" id="21183079"/>
    </source>
</evidence>
<dbReference type="Gene3D" id="2.40.40.20">
    <property type="match status" value="1"/>
</dbReference>
<dbReference type="ExpressionAtlas" id="A0A0G2JE39">
    <property type="expression patterns" value="baseline and differential"/>
</dbReference>
<evidence type="ECO:0007829" key="6">
    <source>
        <dbReference type="ProteomicsDB" id="A0A0G2JE39"/>
    </source>
</evidence>
<reference evidence="2 4" key="1">
    <citation type="journal article" date="2009" name="PLoS Biol.">
        <title>Lineage-specific biology revealed by a finished genome assembly of the mouse.</title>
        <authorList>
            <consortium name="Mouse Genome Sequencing Consortium"/>
            <person name="Church D.M."/>
            <person name="Goodstadt L."/>
            <person name="Hillier L.W."/>
            <person name="Zody M.C."/>
            <person name="Goldstein S."/>
            <person name="She X."/>
            <person name="Bult C.J."/>
            <person name="Agarwala R."/>
            <person name="Cherry J.L."/>
            <person name="DiCuccio M."/>
            <person name="Hlavina W."/>
            <person name="Kapustin Y."/>
            <person name="Meric P."/>
            <person name="Maglott D."/>
            <person name="Birtle Z."/>
            <person name="Marques A.C."/>
            <person name="Graves T."/>
            <person name="Zhou S."/>
            <person name="Teague B."/>
            <person name="Potamousis K."/>
            <person name="Churas C."/>
            <person name="Place M."/>
            <person name="Herschleb J."/>
            <person name="Runnheim R."/>
            <person name="Forrest D."/>
            <person name="Amos-Landgraf J."/>
            <person name="Schwartz D.C."/>
            <person name="Cheng Z."/>
            <person name="Lindblad-Toh K."/>
            <person name="Eichler E.E."/>
            <person name="Ponting C.P."/>
        </authorList>
    </citation>
    <scope>NUCLEOTIDE SEQUENCE [LARGE SCALE GENOMIC DNA]</scope>
    <source>
        <strain evidence="2 4">C57BL/6J</strain>
    </source>
</reference>
<dbReference type="InterPro" id="IPR009010">
    <property type="entry name" value="Asp_de-COase-like_dom_sf"/>
</dbReference>
<dbReference type="ProteomicsDB" id="355252"/>
<evidence type="ECO:0000313" key="3">
    <source>
        <dbReference type="MGI" id="MGI:1918632"/>
    </source>
</evidence>
<dbReference type="InterPro" id="IPR015343">
    <property type="entry name" value="PEX1-N-lobe"/>
</dbReference>
<feature type="domain" description="Peroxisomal ATPase PEX1 N-terminal N-lobe" evidence="1">
    <location>
        <begin position="17"/>
        <end position="98"/>
    </location>
</feature>
<dbReference type="Antibodypedia" id="15612">
    <property type="antibodies" value="191 antibodies from 31 providers"/>
</dbReference>
<name>A0A0G2JE39_MOUSE</name>
<reference evidence="2 4" key="3">
    <citation type="journal article" date="2011" name="PLoS Biol.">
        <title>Modernizing reference genome assemblies.</title>
        <authorList>
            <person name="Church D.M."/>
            <person name="Schneider V.A."/>
            <person name="Graves T."/>
            <person name="Auger K."/>
            <person name="Cunningham F."/>
            <person name="Bouk N."/>
            <person name="Chen H.C."/>
            <person name="Agarwala R."/>
            <person name="McLaren W.M."/>
            <person name="Ritchie G.R."/>
            <person name="Albracht D."/>
            <person name="Kremitzki M."/>
            <person name="Rock S."/>
            <person name="Kotkiewicz H."/>
            <person name="Kremitzki C."/>
            <person name="Wollam A."/>
            <person name="Trani L."/>
            <person name="Fulton L."/>
            <person name="Fulton R."/>
            <person name="Matthews L."/>
            <person name="Whitehead S."/>
            <person name="Chow W."/>
            <person name="Torrance J."/>
            <person name="Dunn M."/>
            <person name="Harden G."/>
            <person name="Threadgold G."/>
            <person name="Wood J."/>
            <person name="Collins J."/>
            <person name="Heath P."/>
            <person name="Griffiths G."/>
            <person name="Pelan S."/>
            <person name="Grafham D."/>
            <person name="Eichler E.E."/>
            <person name="Weinstock G."/>
            <person name="Mardis E.R."/>
            <person name="Wilson R.K."/>
            <person name="Howe K."/>
            <person name="Flicek P."/>
            <person name="Hubbard T."/>
        </authorList>
    </citation>
    <scope>NUCLEOTIDE SEQUENCE [LARGE SCALE GENOMIC DNA]</scope>
    <source>
        <strain evidence="2 4">C57BL/6J</strain>
    </source>
</reference>
<dbReference type="MGI" id="MGI:1918632">
    <property type="gene designation" value="Pex1"/>
</dbReference>
<evidence type="ECO:0000313" key="2">
    <source>
        <dbReference type="Ensembl" id="ENSMUSP00000142620.2"/>
    </source>
</evidence>
<dbReference type="Pfam" id="PF09263">
    <property type="entry name" value="PEX-2N"/>
    <property type="match status" value="1"/>
</dbReference>
<dbReference type="Bgee" id="ENSMUSG00000005907">
    <property type="expression patterns" value="Expressed in animal zygote and 228 other cell types or tissues"/>
</dbReference>
<dbReference type="GeneTree" id="ENSGT00550000075032"/>